<organism evidence="3 4">
    <name type="scientific">Glossina morsitans morsitans</name>
    <name type="common">Savannah tsetse fly</name>
    <dbReference type="NCBI Taxonomy" id="37546"/>
    <lineage>
        <taxon>Eukaryota</taxon>
        <taxon>Metazoa</taxon>
        <taxon>Ecdysozoa</taxon>
        <taxon>Arthropoda</taxon>
        <taxon>Hexapoda</taxon>
        <taxon>Insecta</taxon>
        <taxon>Pterygota</taxon>
        <taxon>Neoptera</taxon>
        <taxon>Endopterygota</taxon>
        <taxon>Diptera</taxon>
        <taxon>Brachycera</taxon>
        <taxon>Muscomorpha</taxon>
        <taxon>Hippoboscoidea</taxon>
        <taxon>Glossinidae</taxon>
        <taxon>Glossina</taxon>
    </lineage>
</organism>
<keyword evidence="4" id="KW-1185">Reference proteome</keyword>
<dbReference type="PROSITE" id="PS00233">
    <property type="entry name" value="CHIT_BIND_RR_1"/>
    <property type="match status" value="1"/>
</dbReference>
<reference evidence="3" key="1">
    <citation type="submission" date="2020-05" db="UniProtKB">
        <authorList>
            <consortium name="EnsemblMetazoa"/>
        </authorList>
    </citation>
    <scope>IDENTIFICATION</scope>
    <source>
        <strain evidence="3">Yale</strain>
    </source>
</reference>
<dbReference type="PANTHER" id="PTHR12236:SF86">
    <property type="entry name" value="CCP84AC-RELATED"/>
    <property type="match status" value="1"/>
</dbReference>
<dbReference type="InterPro" id="IPR000618">
    <property type="entry name" value="Insect_cuticle"/>
</dbReference>
<evidence type="ECO:0000313" key="4">
    <source>
        <dbReference type="Proteomes" id="UP000092444"/>
    </source>
</evidence>
<sequence>MQKTKLNAFVFTILNNQELKHRNLQLKQTMSPFTIAVILSTLALSANAGLAPVAPVAAPLTYATAPYAAPYFAAPAAYTTPFIAKTFAAAPAFAAPAPYVSAPVARAFTAAPASVIAANPAPIVVKAAPVLPAASAPLVAAAPAPVVAAPIAAAAPLITKAALAEPEVVDAHPQYKFAYDVQDTLTGDSKTQEESRDGDIVRGSYSLIEPDGSRRIVNYYADPVNGFNAVVQKDVPVAAVAPVVAAKTIAAPIAAAPAPLVAAASAPIVAKTFNAPIVA</sequence>
<name>A0A1B0FDW2_GLOMM</name>
<dbReference type="GO" id="GO:0042302">
    <property type="term" value="F:structural constituent of cuticle"/>
    <property type="evidence" value="ECO:0007669"/>
    <property type="project" value="UniProtKB-UniRule"/>
</dbReference>
<dbReference type="InterPro" id="IPR031311">
    <property type="entry name" value="CHIT_BIND_RR_consensus"/>
</dbReference>
<dbReference type="Proteomes" id="UP000092444">
    <property type="component" value="Unassembled WGS sequence"/>
</dbReference>
<dbReference type="EnsemblMetazoa" id="GMOY001790-RA">
    <property type="protein sequence ID" value="GMOY001790-PA"/>
    <property type="gene ID" value="GMOY001790"/>
</dbReference>
<dbReference type="InterPro" id="IPR051217">
    <property type="entry name" value="Insect_Cuticle_Struc_Prot"/>
</dbReference>
<protein>
    <submittedName>
        <fullName evidence="3">Uncharacterized protein</fullName>
    </submittedName>
</protein>
<keyword evidence="1 2" id="KW-0193">Cuticle</keyword>
<dbReference type="PRINTS" id="PR00947">
    <property type="entry name" value="CUTICLE"/>
</dbReference>
<dbReference type="PANTHER" id="PTHR12236">
    <property type="entry name" value="STRUCTURAL CONTITUENT OF CUTICLE"/>
    <property type="match status" value="1"/>
</dbReference>
<dbReference type="GO" id="GO:0005615">
    <property type="term" value="C:extracellular space"/>
    <property type="evidence" value="ECO:0007669"/>
    <property type="project" value="TreeGrafter"/>
</dbReference>
<evidence type="ECO:0000256" key="1">
    <source>
        <dbReference type="ARBA" id="ARBA00022460"/>
    </source>
</evidence>
<proteinExistence type="predicted"/>
<dbReference type="STRING" id="37546.A0A1B0FDW2"/>
<dbReference type="EMBL" id="CCAG010009002">
    <property type="status" value="NOT_ANNOTATED_CDS"/>
    <property type="molecule type" value="Genomic_DNA"/>
</dbReference>
<accession>A0A1B0FDW2</accession>
<dbReference type="PROSITE" id="PS51155">
    <property type="entry name" value="CHIT_BIND_RR_2"/>
    <property type="match status" value="1"/>
</dbReference>
<dbReference type="GO" id="GO:0031012">
    <property type="term" value="C:extracellular matrix"/>
    <property type="evidence" value="ECO:0007669"/>
    <property type="project" value="TreeGrafter"/>
</dbReference>
<dbReference type="VEuPathDB" id="VectorBase:GMOY001790"/>
<evidence type="ECO:0000256" key="2">
    <source>
        <dbReference type="PROSITE-ProRule" id="PRU00497"/>
    </source>
</evidence>
<dbReference type="AlphaFoldDB" id="A0A1B0FDW2"/>
<dbReference type="Pfam" id="PF00379">
    <property type="entry name" value="Chitin_bind_4"/>
    <property type="match status" value="1"/>
</dbReference>
<evidence type="ECO:0000313" key="3">
    <source>
        <dbReference type="EnsemblMetazoa" id="GMOY001790-PA"/>
    </source>
</evidence>